<dbReference type="GO" id="GO:0004674">
    <property type="term" value="F:protein serine/threonine kinase activity"/>
    <property type="evidence" value="ECO:0007669"/>
    <property type="project" value="UniProtKB-KW"/>
</dbReference>
<keyword evidence="13" id="KW-0325">Glycoprotein</keyword>
<dbReference type="InterPro" id="IPR011009">
    <property type="entry name" value="Kinase-like_dom_sf"/>
</dbReference>
<dbReference type="FunFam" id="1.10.510.10:FF:000060">
    <property type="entry name" value="G-type lectin S-receptor-like serine/threonine-protein kinase"/>
    <property type="match status" value="1"/>
</dbReference>
<dbReference type="PROSITE" id="PS00108">
    <property type="entry name" value="PROTEIN_KINASE_ST"/>
    <property type="match status" value="1"/>
</dbReference>
<comment type="subcellular location">
    <subcellularLocation>
        <location evidence="1">Cell membrane</location>
        <topology evidence="1">Single-pass type I membrane protein</topology>
    </subcellularLocation>
</comment>
<keyword evidence="12" id="KW-1015">Disulfide bond</keyword>
<feature type="transmembrane region" description="Helical" evidence="15">
    <location>
        <begin position="12"/>
        <end position="35"/>
    </location>
</feature>
<dbReference type="SMART" id="SM00473">
    <property type="entry name" value="PAN_AP"/>
    <property type="match status" value="1"/>
</dbReference>
<dbReference type="PROSITE" id="PS50948">
    <property type="entry name" value="PAN"/>
    <property type="match status" value="1"/>
</dbReference>
<protein>
    <submittedName>
        <fullName evidence="19">Putative G-type lectin S-receptor-like serine/threonine-protein kinase</fullName>
    </submittedName>
</protein>
<evidence type="ECO:0000256" key="12">
    <source>
        <dbReference type="ARBA" id="ARBA00023157"/>
    </source>
</evidence>
<evidence type="ECO:0000256" key="2">
    <source>
        <dbReference type="ARBA" id="ARBA00022475"/>
    </source>
</evidence>
<dbReference type="Pfam" id="PF08276">
    <property type="entry name" value="PAN_2"/>
    <property type="match status" value="1"/>
</dbReference>
<keyword evidence="4" id="KW-0808">Transferase</keyword>
<evidence type="ECO:0000256" key="9">
    <source>
        <dbReference type="ARBA" id="ARBA00022840"/>
    </source>
</evidence>
<feature type="domain" description="Bulb-type lectin" evidence="17">
    <location>
        <begin position="40"/>
        <end position="163"/>
    </location>
</feature>
<evidence type="ECO:0000256" key="10">
    <source>
        <dbReference type="ARBA" id="ARBA00022989"/>
    </source>
</evidence>
<name>A0A443P2G4_9MAGN</name>
<dbReference type="InterPro" id="IPR001245">
    <property type="entry name" value="Ser-Thr/Tyr_kinase_cat_dom"/>
</dbReference>
<keyword evidence="8 19" id="KW-0418">Kinase</keyword>
<keyword evidence="5 15" id="KW-0812">Transmembrane</keyword>
<dbReference type="GO" id="GO:0005524">
    <property type="term" value="F:ATP binding"/>
    <property type="evidence" value="ECO:0007669"/>
    <property type="project" value="UniProtKB-KW"/>
</dbReference>
<dbReference type="SUPFAM" id="SSF56112">
    <property type="entry name" value="Protein kinase-like (PK-like)"/>
    <property type="match status" value="1"/>
</dbReference>
<keyword evidence="9" id="KW-0067">ATP-binding</keyword>
<feature type="region of interest" description="Disordered" evidence="14">
    <location>
        <begin position="1040"/>
        <end position="1068"/>
    </location>
</feature>
<keyword evidence="2" id="KW-1003">Cell membrane</keyword>
<dbReference type="FunFam" id="3.30.200.20:FF:001037">
    <property type="entry name" value="Putative G-type lectin S-receptor-like serine/threonine-protein kinase"/>
    <property type="match status" value="1"/>
</dbReference>
<keyword evidence="3" id="KW-0723">Serine/threonine-protein kinase</keyword>
<sequence length="1068" mass="120015">MQKQCTESIRMSWSNPLISAFITTFFFVSSFEFFLSSATMETMTPGQSLRDWQGLTSAGNEFALGFFSPGESRERYVAIWYNKLPTETQTVVWVANRDKPLADSNGVFTFQHDGNLAVLDGSKTPLWKTNISKNATSLVADLLDSGNLVLRDGGTIVWQSFDHPFDTLLPGMKIGVNRITGLNRLLTSRQEDDNLRMGIYSFGVVDPLQQDQLFIWNESYFEEIPGIEDNSLFYFTRNSSGDEVNYMYSSFYNYTRLVMNPSGKLQFYIWNESAGPWVLGWSTWREVSCDCGANSICYSKFLPVCSCLPGFEPVSPGNWRAGCSRKGGMKCGKEEESWVQLSNIYVPHFAMSQRNTTTTDDCKQRCIANCNCSAYAYQKFGPGGDSRCYIWIRDLHGLRDEVDPKTSFYQSVDLYLRVASSETNALCQNCGKKKIPYPLSTEEGCGDPDYRSFRCDYSTRELYFNSPDGAYPVSRINPDARTFVIKPRVTGTCSKANSPSHDDDIHLNYSKPFFITNKNTILLFGCTTPQPISLNCNSSPCYDYMGDEPTSCPESTKCCSYTSGGFPSTMYSVGVLNTNCSTYTSIADVNAGWEIELEIGWRPFQEPACKSMKDCELWLFTKCRMPSRSVDMKKRCFCDAELQWDMSMGKCIAESESGDHNKYGRNLNKRLMAIVILPVVMGSALLVTSIYCFWRMQIIKKANKERILNVSLSHLGGRDMLLINKLGEYGKKGLDIPFIPFDTIVAATDNFSESNKLGQGGFGPVYKGKLSEGQEIAVKRLSKSSGQGLEEFKNEVILIAKLQHRNLVRLLGYCIKGDEKMLLYEYMPNKSLDSFLFDRSRCKLLDWEKRYAIILGVARGLLYLHQDSRLRIIHRDFKTSNILLDEEMSPKISDFGMARIFGGDDAHENTNRVVGTYGYMSPEYALDGAFSVKSDVFSFGVVLLEIISGKKNSGFYSSQQSMNLLGHAWQLWNENKGLDLMDHSLKEKYKESEVLKCFCVALLCVQEDATDRPTMALVLSMLNSETTIIPAPKQPAFVSRSLTKGSSSSNTQGSSSQNGMTISTVGGR</sequence>
<dbReference type="PROSITE" id="PS50011">
    <property type="entry name" value="PROTEIN_KINASE_DOM"/>
    <property type="match status" value="1"/>
</dbReference>
<dbReference type="Gene3D" id="1.10.510.10">
    <property type="entry name" value="Transferase(Phosphotransferase) domain 1"/>
    <property type="match status" value="1"/>
</dbReference>
<gene>
    <name evidence="19" type="ORF">CKAN_01383300</name>
</gene>
<organism evidence="19 20">
    <name type="scientific">Cinnamomum micranthum f. kanehirae</name>
    <dbReference type="NCBI Taxonomy" id="337451"/>
    <lineage>
        <taxon>Eukaryota</taxon>
        <taxon>Viridiplantae</taxon>
        <taxon>Streptophyta</taxon>
        <taxon>Embryophyta</taxon>
        <taxon>Tracheophyta</taxon>
        <taxon>Spermatophyta</taxon>
        <taxon>Magnoliopsida</taxon>
        <taxon>Magnoliidae</taxon>
        <taxon>Laurales</taxon>
        <taxon>Lauraceae</taxon>
        <taxon>Cinnamomum</taxon>
    </lineage>
</organism>
<evidence type="ECO:0000313" key="19">
    <source>
        <dbReference type="EMBL" id="RWR84993.1"/>
    </source>
</evidence>
<accession>A0A443P2G4</accession>
<dbReference type="EMBL" id="QPKB01000005">
    <property type="protein sequence ID" value="RWR84993.1"/>
    <property type="molecule type" value="Genomic_DNA"/>
</dbReference>
<dbReference type="OrthoDB" id="1741851at2759"/>
<dbReference type="Pfam" id="PF11883">
    <property type="entry name" value="DUF3403"/>
    <property type="match status" value="1"/>
</dbReference>
<dbReference type="PANTHER" id="PTHR27002">
    <property type="entry name" value="RECEPTOR-LIKE SERINE/THREONINE-PROTEIN KINASE SD1-8"/>
    <property type="match status" value="1"/>
</dbReference>
<proteinExistence type="predicted"/>
<keyword evidence="19" id="KW-0675">Receptor</keyword>
<keyword evidence="7" id="KW-0547">Nucleotide-binding</keyword>
<dbReference type="GO" id="GO:0048544">
    <property type="term" value="P:recognition of pollen"/>
    <property type="evidence" value="ECO:0007669"/>
    <property type="project" value="InterPro"/>
</dbReference>
<dbReference type="InterPro" id="IPR000719">
    <property type="entry name" value="Prot_kinase_dom"/>
</dbReference>
<keyword evidence="11 15" id="KW-0472">Membrane</keyword>
<dbReference type="Pfam" id="PF01453">
    <property type="entry name" value="B_lectin"/>
    <property type="match status" value="1"/>
</dbReference>
<evidence type="ECO:0000256" key="6">
    <source>
        <dbReference type="ARBA" id="ARBA00022729"/>
    </source>
</evidence>
<evidence type="ECO:0000313" key="20">
    <source>
        <dbReference type="Proteomes" id="UP000283530"/>
    </source>
</evidence>
<dbReference type="Proteomes" id="UP000283530">
    <property type="component" value="Unassembled WGS sequence"/>
</dbReference>
<dbReference type="AlphaFoldDB" id="A0A443P2G4"/>
<dbReference type="FunFam" id="2.90.10.10:FF:000005">
    <property type="entry name" value="G-type lectin S-receptor-like serine/threonine-protein kinase"/>
    <property type="match status" value="1"/>
</dbReference>
<dbReference type="PANTHER" id="PTHR27002:SF1111">
    <property type="entry name" value="NON-SPECIFIC SERINE_THREONINE PROTEIN KINASE"/>
    <property type="match status" value="1"/>
</dbReference>
<dbReference type="InterPro" id="IPR036426">
    <property type="entry name" value="Bulb-type_lectin_dom_sf"/>
</dbReference>
<dbReference type="PROSITE" id="PS50927">
    <property type="entry name" value="BULB_LECTIN"/>
    <property type="match status" value="1"/>
</dbReference>
<dbReference type="InterPro" id="IPR003609">
    <property type="entry name" value="Pan_app"/>
</dbReference>
<dbReference type="InterPro" id="IPR000858">
    <property type="entry name" value="S_locus_glycoprot_dom"/>
</dbReference>
<dbReference type="InterPro" id="IPR001480">
    <property type="entry name" value="Bulb-type_lectin_dom"/>
</dbReference>
<dbReference type="GO" id="GO:0030246">
    <property type="term" value="F:carbohydrate binding"/>
    <property type="evidence" value="ECO:0007669"/>
    <property type="project" value="UniProtKB-KW"/>
</dbReference>
<dbReference type="SUPFAM" id="SSF51110">
    <property type="entry name" value="alpha-D-mannose-specific plant lectins"/>
    <property type="match status" value="1"/>
</dbReference>
<evidence type="ECO:0000259" key="18">
    <source>
        <dbReference type="PROSITE" id="PS50948"/>
    </source>
</evidence>
<evidence type="ECO:0000256" key="13">
    <source>
        <dbReference type="ARBA" id="ARBA00023180"/>
    </source>
</evidence>
<keyword evidence="10 15" id="KW-1133">Transmembrane helix</keyword>
<evidence type="ECO:0000259" key="16">
    <source>
        <dbReference type="PROSITE" id="PS50011"/>
    </source>
</evidence>
<evidence type="ECO:0000259" key="17">
    <source>
        <dbReference type="PROSITE" id="PS50927"/>
    </source>
</evidence>
<evidence type="ECO:0000256" key="11">
    <source>
        <dbReference type="ARBA" id="ARBA00023136"/>
    </source>
</evidence>
<evidence type="ECO:0000256" key="1">
    <source>
        <dbReference type="ARBA" id="ARBA00004251"/>
    </source>
</evidence>
<keyword evidence="6" id="KW-0732">Signal</keyword>
<dbReference type="InterPro" id="IPR008271">
    <property type="entry name" value="Ser/Thr_kinase_AS"/>
</dbReference>
<dbReference type="CDD" id="cd00028">
    <property type="entry name" value="B_lectin"/>
    <property type="match status" value="1"/>
</dbReference>
<evidence type="ECO:0000256" key="4">
    <source>
        <dbReference type="ARBA" id="ARBA00022679"/>
    </source>
</evidence>
<dbReference type="InterPro" id="IPR021820">
    <property type="entry name" value="S-locus_recpt_kinase_C"/>
</dbReference>
<evidence type="ECO:0000256" key="14">
    <source>
        <dbReference type="SAM" id="MobiDB-lite"/>
    </source>
</evidence>
<dbReference type="Pfam" id="PF00954">
    <property type="entry name" value="S_locus_glycop"/>
    <property type="match status" value="1"/>
</dbReference>
<feature type="domain" description="Protein kinase" evidence="16">
    <location>
        <begin position="751"/>
        <end position="1037"/>
    </location>
</feature>
<dbReference type="SMART" id="SM00108">
    <property type="entry name" value="B_lectin"/>
    <property type="match status" value="1"/>
</dbReference>
<feature type="domain" description="Apple" evidence="18">
    <location>
        <begin position="331"/>
        <end position="419"/>
    </location>
</feature>
<feature type="compositionally biased region" description="Low complexity" evidence="14">
    <location>
        <begin position="1045"/>
        <end position="1059"/>
    </location>
</feature>
<evidence type="ECO:0000256" key="15">
    <source>
        <dbReference type="SAM" id="Phobius"/>
    </source>
</evidence>
<evidence type="ECO:0000256" key="5">
    <source>
        <dbReference type="ARBA" id="ARBA00022692"/>
    </source>
</evidence>
<dbReference type="CDD" id="cd14066">
    <property type="entry name" value="STKc_IRAK"/>
    <property type="match status" value="1"/>
</dbReference>
<evidence type="ECO:0000256" key="7">
    <source>
        <dbReference type="ARBA" id="ARBA00022741"/>
    </source>
</evidence>
<reference evidence="19 20" key="1">
    <citation type="journal article" date="2019" name="Nat. Plants">
        <title>Stout camphor tree genome fills gaps in understanding of flowering plant genome evolution.</title>
        <authorList>
            <person name="Chaw S.M."/>
            <person name="Liu Y.C."/>
            <person name="Wu Y.W."/>
            <person name="Wang H.Y."/>
            <person name="Lin C.I."/>
            <person name="Wu C.S."/>
            <person name="Ke H.M."/>
            <person name="Chang L.Y."/>
            <person name="Hsu C.Y."/>
            <person name="Yang H.T."/>
            <person name="Sudianto E."/>
            <person name="Hsu M.H."/>
            <person name="Wu K.P."/>
            <person name="Wang L.N."/>
            <person name="Leebens-Mack J.H."/>
            <person name="Tsai I.J."/>
        </authorList>
    </citation>
    <scope>NUCLEOTIDE SEQUENCE [LARGE SCALE GENOMIC DNA]</scope>
    <source>
        <strain evidence="20">cv. Chaw 1501</strain>
        <tissue evidence="19">Young leaves</tissue>
    </source>
</reference>
<dbReference type="Gene3D" id="2.90.10.10">
    <property type="entry name" value="Bulb-type lectin domain"/>
    <property type="match status" value="1"/>
</dbReference>
<dbReference type="STRING" id="337451.A0A443P2G4"/>
<evidence type="ECO:0000256" key="3">
    <source>
        <dbReference type="ARBA" id="ARBA00022527"/>
    </source>
</evidence>
<dbReference type="Gene3D" id="3.30.200.20">
    <property type="entry name" value="Phosphorylase Kinase, domain 1"/>
    <property type="match status" value="1"/>
</dbReference>
<dbReference type="GO" id="GO:0005886">
    <property type="term" value="C:plasma membrane"/>
    <property type="evidence" value="ECO:0007669"/>
    <property type="project" value="UniProtKB-SubCell"/>
</dbReference>
<evidence type="ECO:0000256" key="8">
    <source>
        <dbReference type="ARBA" id="ARBA00022777"/>
    </source>
</evidence>
<keyword evidence="20" id="KW-1185">Reference proteome</keyword>
<comment type="caution">
    <text evidence="19">The sequence shown here is derived from an EMBL/GenBank/DDBJ whole genome shotgun (WGS) entry which is preliminary data.</text>
</comment>
<keyword evidence="19" id="KW-0430">Lectin</keyword>
<feature type="transmembrane region" description="Helical" evidence="15">
    <location>
        <begin position="671"/>
        <end position="694"/>
    </location>
</feature>
<dbReference type="CDD" id="cd01098">
    <property type="entry name" value="PAN_AP_plant"/>
    <property type="match status" value="1"/>
</dbReference>
<dbReference type="Pfam" id="PF07714">
    <property type="entry name" value="PK_Tyr_Ser-Thr"/>
    <property type="match status" value="1"/>
</dbReference>